<evidence type="ECO:0000313" key="3">
    <source>
        <dbReference type="EMBL" id="PIK54154.1"/>
    </source>
</evidence>
<gene>
    <name evidence="3" type="ORF">BSL78_08939</name>
</gene>
<evidence type="ECO:0000313" key="4">
    <source>
        <dbReference type="Proteomes" id="UP000230750"/>
    </source>
</evidence>
<comment type="caution">
    <text evidence="3">The sequence shown here is derived from an EMBL/GenBank/DDBJ whole genome shotgun (WGS) entry which is preliminary data.</text>
</comment>
<feature type="region of interest" description="Disordered" evidence="1">
    <location>
        <begin position="1"/>
        <end position="38"/>
    </location>
</feature>
<name>A0A2G8L1L2_STIJA</name>
<proteinExistence type="predicted"/>
<dbReference type="STRING" id="307972.A0A2G8L1L2"/>
<keyword evidence="3" id="KW-0347">Helicase</keyword>
<dbReference type="EMBL" id="MRZV01000260">
    <property type="protein sequence ID" value="PIK54154.1"/>
    <property type="molecule type" value="Genomic_DNA"/>
</dbReference>
<dbReference type="InterPro" id="IPR058767">
    <property type="entry name" value="MCM8_N"/>
</dbReference>
<dbReference type="OrthoDB" id="422555at2759"/>
<organism evidence="3 4">
    <name type="scientific">Stichopus japonicus</name>
    <name type="common">Sea cucumber</name>
    <dbReference type="NCBI Taxonomy" id="307972"/>
    <lineage>
        <taxon>Eukaryota</taxon>
        <taxon>Metazoa</taxon>
        <taxon>Echinodermata</taxon>
        <taxon>Eleutherozoa</taxon>
        <taxon>Echinozoa</taxon>
        <taxon>Holothuroidea</taxon>
        <taxon>Aspidochirotacea</taxon>
        <taxon>Aspidochirotida</taxon>
        <taxon>Stichopodidae</taxon>
        <taxon>Apostichopus</taxon>
    </lineage>
</organism>
<accession>A0A2G8L1L2</accession>
<keyword evidence="4" id="KW-1185">Reference proteome</keyword>
<sequence length="137" mass="15252">MSQSNSRGNPSHPGRGGEEEEDGLEEAEDTQGEVVTKGEEVIGDTVEHHPLKAVGHQLPVIDKLTWRILLEIHQPTKDEIESQGSINVDYAELREDAALKDVITNIREELRDMPDQILKCLGLAIHQGKLLMVIQDD</sequence>
<evidence type="ECO:0000256" key="1">
    <source>
        <dbReference type="SAM" id="MobiDB-lite"/>
    </source>
</evidence>
<keyword evidence="3" id="KW-0067">ATP-binding</keyword>
<dbReference type="Pfam" id="PF26065">
    <property type="entry name" value="MCM8_N"/>
    <property type="match status" value="1"/>
</dbReference>
<feature type="domain" description="MCM8 N-terminal" evidence="2">
    <location>
        <begin position="76"/>
        <end position="127"/>
    </location>
</feature>
<evidence type="ECO:0000259" key="2">
    <source>
        <dbReference type="Pfam" id="PF26065"/>
    </source>
</evidence>
<dbReference type="GO" id="GO:0004386">
    <property type="term" value="F:helicase activity"/>
    <property type="evidence" value="ECO:0007669"/>
    <property type="project" value="UniProtKB-KW"/>
</dbReference>
<protein>
    <submittedName>
        <fullName evidence="3">Putative DNA helicase MCM8 isoform X1</fullName>
    </submittedName>
</protein>
<feature type="compositionally biased region" description="Acidic residues" evidence="1">
    <location>
        <begin position="18"/>
        <end position="31"/>
    </location>
</feature>
<keyword evidence="3" id="KW-0378">Hydrolase</keyword>
<keyword evidence="3" id="KW-0547">Nucleotide-binding</keyword>
<dbReference type="Proteomes" id="UP000230750">
    <property type="component" value="Unassembled WGS sequence"/>
</dbReference>
<dbReference type="AlphaFoldDB" id="A0A2G8L1L2"/>
<reference evidence="3 4" key="1">
    <citation type="journal article" date="2017" name="PLoS Biol.">
        <title>The sea cucumber genome provides insights into morphological evolution and visceral regeneration.</title>
        <authorList>
            <person name="Zhang X."/>
            <person name="Sun L."/>
            <person name="Yuan J."/>
            <person name="Sun Y."/>
            <person name="Gao Y."/>
            <person name="Zhang L."/>
            <person name="Li S."/>
            <person name="Dai H."/>
            <person name="Hamel J.F."/>
            <person name="Liu C."/>
            <person name="Yu Y."/>
            <person name="Liu S."/>
            <person name="Lin W."/>
            <person name="Guo K."/>
            <person name="Jin S."/>
            <person name="Xu P."/>
            <person name="Storey K.B."/>
            <person name="Huan P."/>
            <person name="Zhang T."/>
            <person name="Zhou Y."/>
            <person name="Zhang J."/>
            <person name="Lin C."/>
            <person name="Li X."/>
            <person name="Xing L."/>
            <person name="Huo D."/>
            <person name="Sun M."/>
            <person name="Wang L."/>
            <person name="Mercier A."/>
            <person name="Li F."/>
            <person name="Yang H."/>
            <person name="Xiang J."/>
        </authorList>
    </citation>
    <scope>NUCLEOTIDE SEQUENCE [LARGE SCALE GENOMIC DNA]</scope>
    <source>
        <strain evidence="3">Shaxun</strain>
        <tissue evidence="3">Muscle</tissue>
    </source>
</reference>